<proteinExistence type="evidence at transcript level"/>
<evidence type="ECO:0000256" key="1">
    <source>
        <dbReference type="ARBA" id="ARBA00006484"/>
    </source>
</evidence>
<sequence length="242" mass="25528">MTPMRGMNRWADKTAVVTGAGSAVGAGVAAALAGEGMRVVALDSKEEEAITEALNKLKYTSDVTARQCDVSDLSQLTHTFRWLDQHHGGVHVLVSLTGLVEPSQITGFVFDTPGEEASESQGTDVETDPVLLCARHAVVSMVRNEIDGHIINVNSKGAGCTETLNQELARLKNNKIKVTSISPGSVSSKLPASTADDVVTDSDPSPVLEPADIAHAVLFALSTSPHANVHELNIASVAERRL</sequence>
<keyword evidence="2" id="KW-0560">Oxidoreductase</keyword>
<dbReference type="GO" id="GO:0016491">
    <property type="term" value="F:oxidoreductase activity"/>
    <property type="evidence" value="ECO:0007669"/>
    <property type="project" value="UniProtKB-KW"/>
</dbReference>
<feature type="region of interest" description="Disordered" evidence="3">
    <location>
        <begin position="183"/>
        <end position="203"/>
    </location>
</feature>
<dbReference type="PRINTS" id="PR00081">
    <property type="entry name" value="GDHRDH"/>
</dbReference>
<organism evidence="4">
    <name type="scientific">Picea sitchensis</name>
    <name type="common">Sitka spruce</name>
    <name type="synonym">Pinus sitchensis</name>
    <dbReference type="NCBI Taxonomy" id="3332"/>
    <lineage>
        <taxon>Eukaryota</taxon>
        <taxon>Viridiplantae</taxon>
        <taxon>Streptophyta</taxon>
        <taxon>Embryophyta</taxon>
        <taxon>Tracheophyta</taxon>
        <taxon>Spermatophyta</taxon>
        <taxon>Pinopsida</taxon>
        <taxon>Pinidae</taxon>
        <taxon>Conifers I</taxon>
        <taxon>Pinales</taxon>
        <taxon>Pinaceae</taxon>
        <taxon>Picea</taxon>
    </lineage>
</organism>
<protein>
    <submittedName>
        <fullName evidence="4">Uncharacterized protein</fullName>
    </submittedName>
</protein>
<comment type="similarity">
    <text evidence="1">Belongs to the short-chain dehydrogenases/reductases (SDR) family.</text>
</comment>
<name>A9NM30_PICSI</name>
<dbReference type="PANTHER" id="PTHR43115:SF4">
    <property type="entry name" value="DEHYDROGENASE_REDUCTASE SDR FAMILY MEMBER 11"/>
    <property type="match status" value="1"/>
</dbReference>
<dbReference type="PANTHER" id="PTHR43115">
    <property type="entry name" value="DEHYDROGENASE/REDUCTASE SDR FAMILY MEMBER 11"/>
    <property type="match status" value="1"/>
</dbReference>
<dbReference type="Gene3D" id="3.40.50.720">
    <property type="entry name" value="NAD(P)-binding Rossmann-like Domain"/>
    <property type="match status" value="1"/>
</dbReference>
<evidence type="ECO:0000256" key="2">
    <source>
        <dbReference type="ARBA" id="ARBA00023002"/>
    </source>
</evidence>
<evidence type="ECO:0000256" key="3">
    <source>
        <dbReference type="SAM" id="MobiDB-lite"/>
    </source>
</evidence>
<dbReference type="InterPro" id="IPR036291">
    <property type="entry name" value="NAD(P)-bd_dom_sf"/>
</dbReference>
<evidence type="ECO:0000313" key="4">
    <source>
        <dbReference type="EMBL" id="ABK21691.1"/>
    </source>
</evidence>
<dbReference type="OMA" id="PHANVHE"/>
<dbReference type="InterPro" id="IPR002347">
    <property type="entry name" value="SDR_fam"/>
</dbReference>
<accession>A9NM30</accession>
<feature type="compositionally biased region" description="Low complexity" evidence="3">
    <location>
        <begin position="192"/>
        <end position="203"/>
    </location>
</feature>
<dbReference type="Pfam" id="PF00106">
    <property type="entry name" value="adh_short"/>
    <property type="match status" value="1"/>
</dbReference>
<reference evidence="4" key="1">
    <citation type="journal article" date="2008" name="BMC Genomics">
        <title>A conifer genomics resource of 200,000 spruce (Picea spp.) ESTs and 6,464 high-quality, sequence-finished full-length cDNAs for Sitka spruce (Picea sitchensis).</title>
        <authorList>
            <person name="Ralph S.G."/>
            <person name="Chun H.J."/>
            <person name="Kolosova N."/>
            <person name="Cooper D."/>
            <person name="Oddy C."/>
            <person name="Ritland C.E."/>
            <person name="Kirkpatrick R."/>
            <person name="Moore R."/>
            <person name="Barber S."/>
            <person name="Holt R.A."/>
            <person name="Jones S.J."/>
            <person name="Marra M.A."/>
            <person name="Douglas C.J."/>
            <person name="Ritland K."/>
            <person name="Bohlmann J."/>
        </authorList>
    </citation>
    <scope>NUCLEOTIDE SEQUENCE</scope>
    <source>
        <tissue evidence="4">Green portion of the leader tissue</tissue>
    </source>
</reference>
<dbReference type="AlphaFoldDB" id="A9NM30"/>
<dbReference type="SUPFAM" id="SSF51735">
    <property type="entry name" value="NAD(P)-binding Rossmann-fold domains"/>
    <property type="match status" value="1"/>
</dbReference>
<dbReference type="EMBL" id="EF082328">
    <property type="protein sequence ID" value="ABK21691.1"/>
    <property type="molecule type" value="mRNA"/>
</dbReference>